<organism evidence="1 2">
    <name type="scientific">Cohaesibacter marisflavi</name>
    <dbReference type="NCBI Taxonomy" id="655353"/>
    <lineage>
        <taxon>Bacteria</taxon>
        <taxon>Pseudomonadati</taxon>
        <taxon>Pseudomonadota</taxon>
        <taxon>Alphaproteobacteria</taxon>
        <taxon>Hyphomicrobiales</taxon>
        <taxon>Cohaesibacteraceae</taxon>
    </lineage>
</organism>
<evidence type="ECO:0000313" key="2">
    <source>
        <dbReference type="Proteomes" id="UP000199236"/>
    </source>
</evidence>
<accession>A0A1I5JET8</accession>
<proteinExistence type="predicted"/>
<reference evidence="1 2" key="1">
    <citation type="submission" date="2016-10" db="EMBL/GenBank/DDBJ databases">
        <authorList>
            <person name="de Groot N.N."/>
        </authorList>
    </citation>
    <scope>NUCLEOTIDE SEQUENCE [LARGE SCALE GENOMIC DNA]</scope>
    <source>
        <strain evidence="1 2">CGMCC 1.9157</strain>
    </source>
</reference>
<dbReference type="Proteomes" id="UP000199236">
    <property type="component" value="Unassembled WGS sequence"/>
</dbReference>
<sequence length="55" mass="6183">MVQSRETGKAFAFEEIYDDHDFAEWRGPDGLLVAIGIDLETQNAKTINEKQPDDG</sequence>
<name>A0A1I5JET8_9HYPH</name>
<dbReference type="EMBL" id="FOVR01000011">
    <property type="protein sequence ID" value="SFO71307.1"/>
    <property type="molecule type" value="Genomic_DNA"/>
</dbReference>
<keyword evidence="2" id="KW-1185">Reference proteome</keyword>
<dbReference type="AlphaFoldDB" id="A0A1I5JET8"/>
<protein>
    <submittedName>
        <fullName evidence="1">Uncharacterized protein</fullName>
    </submittedName>
</protein>
<gene>
    <name evidence="1" type="ORF">SAMN04488056_111119</name>
</gene>
<evidence type="ECO:0000313" key="1">
    <source>
        <dbReference type="EMBL" id="SFO71307.1"/>
    </source>
</evidence>